<gene>
    <name evidence="2" type="ORF">PHYPSEUDO_007911</name>
</gene>
<dbReference type="GO" id="GO:0031151">
    <property type="term" value="F:histone H3K79 methyltransferase activity"/>
    <property type="evidence" value="ECO:0007669"/>
    <property type="project" value="InterPro"/>
</dbReference>
<dbReference type="AlphaFoldDB" id="A0A8T1VF92"/>
<keyword evidence="3" id="KW-1185">Reference proteome</keyword>
<name>A0A8T1VF92_9STRA</name>
<proteinExistence type="predicted"/>
<dbReference type="OrthoDB" id="120627at2759"/>
<accession>A0A8T1VF92</accession>
<organism evidence="2 3">
    <name type="scientific">Phytophthora pseudosyringae</name>
    <dbReference type="NCBI Taxonomy" id="221518"/>
    <lineage>
        <taxon>Eukaryota</taxon>
        <taxon>Sar</taxon>
        <taxon>Stramenopiles</taxon>
        <taxon>Oomycota</taxon>
        <taxon>Peronosporomycetes</taxon>
        <taxon>Peronosporales</taxon>
        <taxon>Peronosporaceae</taxon>
        <taxon>Phytophthora</taxon>
    </lineage>
</organism>
<protein>
    <recommendedName>
        <fullName evidence="1">DOT1 domain-containing protein</fullName>
    </recommendedName>
</protein>
<dbReference type="Proteomes" id="UP000694044">
    <property type="component" value="Unassembled WGS sequence"/>
</dbReference>
<evidence type="ECO:0000313" key="3">
    <source>
        <dbReference type="Proteomes" id="UP000694044"/>
    </source>
</evidence>
<evidence type="ECO:0000259" key="1">
    <source>
        <dbReference type="Pfam" id="PF08123"/>
    </source>
</evidence>
<dbReference type="InterPro" id="IPR025789">
    <property type="entry name" value="DOT1_dom"/>
</dbReference>
<reference evidence="2" key="1">
    <citation type="submission" date="2021-02" db="EMBL/GenBank/DDBJ databases">
        <authorList>
            <person name="Palmer J.M."/>
        </authorList>
    </citation>
    <scope>NUCLEOTIDE SEQUENCE</scope>
    <source>
        <strain evidence="2">SCRP734</strain>
    </source>
</reference>
<sequence>MGLLGTPDDQQTFRRVSLAAAPSFKEYFEGEHSIAAVVTYVGVVELAEVTLDVALLATVAQDSAKIDQDSAELPKVAPELSAVVSKVVEHADELERSAPDVVGLVVDALGLTDLAEGGVERDKASEVDGGLSGAGHSCGEVGGAGDGMAADGVREGYGRLHGADEERSVRDGSCGGDHGTADASSRINYLCAHDEAARKMAVIFGDVNARDVHQQAGRMHDTAGEILPGGIAAMIEAIGFLKEDGVFIYVRAGIGNVLAQVALYTNVGACVGVELRG</sequence>
<evidence type="ECO:0000313" key="2">
    <source>
        <dbReference type="EMBL" id="KAG7379967.1"/>
    </source>
</evidence>
<feature type="domain" description="DOT1" evidence="1">
    <location>
        <begin position="221"/>
        <end position="275"/>
    </location>
</feature>
<dbReference type="EMBL" id="JAGDFM010000319">
    <property type="protein sequence ID" value="KAG7379967.1"/>
    <property type="molecule type" value="Genomic_DNA"/>
</dbReference>
<dbReference type="Pfam" id="PF08123">
    <property type="entry name" value="DOT1"/>
    <property type="match status" value="1"/>
</dbReference>
<comment type="caution">
    <text evidence="2">The sequence shown here is derived from an EMBL/GenBank/DDBJ whole genome shotgun (WGS) entry which is preliminary data.</text>
</comment>